<evidence type="ECO:0000256" key="7">
    <source>
        <dbReference type="ARBA" id="ARBA00035361"/>
    </source>
</evidence>
<dbReference type="Gene3D" id="2.30.30.30">
    <property type="match status" value="1"/>
</dbReference>
<proteinExistence type="inferred from homology"/>
<dbReference type="GO" id="GO:1990904">
    <property type="term" value="C:ribonucleoprotein complex"/>
    <property type="evidence" value="ECO:0007669"/>
    <property type="project" value="UniProtKB-KW"/>
</dbReference>
<keyword evidence="5 9" id="KW-0689">Ribosomal protein</keyword>
<geneLocation type="plastid" evidence="9"/>
<dbReference type="CDD" id="cd06089">
    <property type="entry name" value="KOW_RPL26"/>
    <property type="match status" value="1"/>
</dbReference>
<evidence type="ECO:0000256" key="6">
    <source>
        <dbReference type="ARBA" id="ARBA00023274"/>
    </source>
</evidence>
<evidence type="ECO:0000259" key="8">
    <source>
        <dbReference type="Pfam" id="PF17136"/>
    </source>
</evidence>
<dbReference type="InterPro" id="IPR003256">
    <property type="entry name" value="Ribosomal_uL24"/>
</dbReference>
<evidence type="ECO:0000256" key="1">
    <source>
        <dbReference type="ARBA" id="ARBA00004229"/>
    </source>
</evidence>
<keyword evidence="3" id="KW-0150">Chloroplast</keyword>
<comment type="similarity">
    <text evidence="2">Belongs to the universal ribosomal protein uL24 family.</text>
</comment>
<dbReference type="HAMAP" id="MF_01326_B">
    <property type="entry name" value="Ribosomal_uL24_B"/>
    <property type="match status" value="1"/>
</dbReference>
<evidence type="ECO:0000256" key="3">
    <source>
        <dbReference type="ARBA" id="ARBA00022528"/>
    </source>
</evidence>
<dbReference type="PROSITE" id="PS01108">
    <property type="entry name" value="RIBOSOMAL_L24"/>
    <property type="match status" value="1"/>
</dbReference>
<dbReference type="AlphaFoldDB" id="A0A3G2QYT7"/>
<evidence type="ECO:0000313" key="9">
    <source>
        <dbReference type="EMBL" id="AYO28277.1"/>
    </source>
</evidence>
<dbReference type="GO" id="GO:0003723">
    <property type="term" value="F:RNA binding"/>
    <property type="evidence" value="ECO:0007669"/>
    <property type="project" value="InterPro"/>
</dbReference>
<gene>
    <name evidence="9" type="primary">rpl24</name>
</gene>
<dbReference type="SUPFAM" id="SSF50104">
    <property type="entry name" value="Translation proteins SH3-like domain"/>
    <property type="match status" value="1"/>
</dbReference>
<keyword evidence="6" id="KW-0687">Ribonucleoprotein</keyword>
<keyword evidence="4 9" id="KW-0934">Plastid</keyword>
<dbReference type="EMBL" id="MH795129">
    <property type="protein sequence ID" value="AYO28277.1"/>
    <property type="molecule type" value="Genomic_DNA"/>
</dbReference>
<protein>
    <recommendedName>
        <fullName evidence="7">50S ribosomal protein L24, chloroplastic</fullName>
    </recommendedName>
</protein>
<accession>A0A3G2QYT7</accession>
<evidence type="ECO:0000256" key="4">
    <source>
        <dbReference type="ARBA" id="ARBA00022640"/>
    </source>
</evidence>
<evidence type="ECO:0000256" key="5">
    <source>
        <dbReference type="ARBA" id="ARBA00022980"/>
    </source>
</evidence>
<name>A0A3G2QYT7_9STRA</name>
<dbReference type="GO" id="GO:0005840">
    <property type="term" value="C:ribosome"/>
    <property type="evidence" value="ECO:0007669"/>
    <property type="project" value="UniProtKB-KW"/>
</dbReference>
<dbReference type="InterPro" id="IPR005825">
    <property type="entry name" value="Ribosomal_uL24_CS"/>
</dbReference>
<dbReference type="PANTHER" id="PTHR12903">
    <property type="entry name" value="MITOCHONDRIAL RIBOSOMAL PROTEIN L24"/>
    <property type="match status" value="1"/>
</dbReference>
<dbReference type="GO" id="GO:0009507">
    <property type="term" value="C:chloroplast"/>
    <property type="evidence" value="ECO:0007669"/>
    <property type="project" value="UniProtKB-SubCell"/>
</dbReference>
<dbReference type="GO" id="GO:0003735">
    <property type="term" value="F:structural constituent of ribosome"/>
    <property type="evidence" value="ECO:0007669"/>
    <property type="project" value="InterPro"/>
</dbReference>
<organism evidence="9">
    <name type="scientific">Synura sphagnicola</name>
    <dbReference type="NCBI Taxonomy" id="52556"/>
    <lineage>
        <taxon>Eukaryota</taxon>
        <taxon>Sar</taxon>
        <taxon>Stramenopiles</taxon>
        <taxon>Ochrophyta</taxon>
        <taxon>Synurophyceae</taxon>
        <taxon>Synurales</taxon>
        <taxon>Mallomonadaceae</taxon>
        <taxon>Synura</taxon>
    </lineage>
</organism>
<dbReference type="InterPro" id="IPR041988">
    <property type="entry name" value="Ribosomal_uL24_KOW"/>
</dbReference>
<comment type="subcellular location">
    <subcellularLocation>
        <location evidence="1">Plastid</location>
        <location evidence="1">Chloroplast</location>
    </subcellularLocation>
</comment>
<dbReference type="InterPro" id="IPR014722">
    <property type="entry name" value="Rib_uL2_dom2"/>
</dbReference>
<dbReference type="InterPro" id="IPR057264">
    <property type="entry name" value="Ribosomal_uL24_C"/>
</dbReference>
<dbReference type="GO" id="GO:0006412">
    <property type="term" value="P:translation"/>
    <property type="evidence" value="ECO:0007669"/>
    <property type="project" value="InterPro"/>
</dbReference>
<dbReference type="Pfam" id="PF17136">
    <property type="entry name" value="ribosomal_L24"/>
    <property type="match status" value="1"/>
</dbReference>
<evidence type="ECO:0000256" key="2">
    <source>
        <dbReference type="ARBA" id="ARBA00010618"/>
    </source>
</evidence>
<feature type="domain" description="Large ribosomal subunit protein uL24 C-terminal" evidence="8">
    <location>
        <begin position="53"/>
        <end position="109"/>
    </location>
</feature>
<reference evidence="9" key="1">
    <citation type="submission" date="2018-08" db="EMBL/GenBank/DDBJ databases">
        <title>Comparative Plastid Genomics of Synurophyceae: Evolutionary Evidence of Lateral Gene Transfer and Inverted Repeat Dynamics.</title>
        <authorList>
            <person name="Kim J.I."/>
            <person name="Shin H."/>
            <person name="Skaloud P."/>
            <person name="Jung J."/>
            <person name="Yoon H.S."/>
            <person name="Archibald J.M."/>
            <person name="Shin W."/>
        </authorList>
    </citation>
    <scope>NUCLEOTIDE SEQUENCE</scope>
    <source>
        <strain evidence="9">FBCC200022</strain>
    </source>
</reference>
<sequence>MKNEKKGEKKKSHLKLGDKIQVISGMQKGTIGTISSLFLKQSIAYIDSIQPRQKSTKAKNNEPSKTIEIQIPIHISNIMLWDTKLNQPSRIGYQFVGQKKMRYFKKSGNFVENFEKKD</sequence>
<dbReference type="NCBIfam" id="TIGR01079">
    <property type="entry name" value="rplX_bact"/>
    <property type="match status" value="1"/>
</dbReference>
<dbReference type="InterPro" id="IPR008991">
    <property type="entry name" value="Translation_prot_SH3-like_sf"/>
</dbReference>